<dbReference type="RefSeq" id="WP_147744734.1">
    <property type="nucleotide sequence ID" value="NZ_VRUR01000002.1"/>
</dbReference>
<gene>
    <name evidence="1" type="ORF">FVB32_15495</name>
</gene>
<dbReference type="InterPro" id="IPR039535">
    <property type="entry name" value="ASST-like"/>
</dbReference>
<dbReference type="SUPFAM" id="SSF50998">
    <property type="entry name" value="Quinoprotein alcohol dehydrogenase-like"/>
    <property type="match status" value="1"/>
</dbReference>
<evidence type="ECO:0008006" key="3">
    <source>
        <dbReference type="Google" id="ProtNLM"/>
    </source>
</evidence>
<sequence>MKKLRLIFITVAGLFFFSVLLSSSVRNVYLSNDGGASRLGFLTAPIKFMAEIPSNFKKLVSSPEFFVANSESKDGFNYLKKLSSKEYPKLLMSYKDEQFGQKFNLLDINNGNVIKQWSPDNQMLYLKAYNEKNPEKPAKDSDLYFMHAYMDKDSSLLFTAQLTSLLAKIDKNSELLWLKNDQVYHHTIEGDSDNNIYVCTRPFLSQQYDFLPGDHDTYKTTLMDDHITVLKKDTGEETFSKSVIQILVDNGYLDLILYKGQTISDPIHLNDIQPAPYDSEYWKKGDLLISCRNISTVFLYRPETDKIIWLKHGPWYNQHDADFYGKDSIVVFGNDVIREESRVDSRITTSNLSFSKARPHNQAYFYSFGKDSVSTPYTKLFESENIRTITSGRCDILPNGDIFIEETNNGRIVIGDSISKKIEYVKRLDKDHISSLFWSRIIN</sequence>
<reference evidence="1 2" key="1">
    <citation type="submission" date="2019-08" db="EMBL/GenBank/DDBJ databases">
        <title>Professor.</title>
        <authorList>
            <person name="Park J.S."/>
        </authorList>
    </citation>
    <scope>NUCLEOTIDE SEQUENCE [LARGE SCALE GENOMIC DNA]</scope>
    <source>
        <strain evidence="1 2">176CP5-101</strain>
    </source>
</reference>
<dbReference type="Proteomes" id="UP000321456">
    <property type="component" value="Unassembled WGS sequence"/>
</dbReference>
<accession>A0A5C8V2I8</accession>
<proteinExistence type="predicted"/>
<evidence type="ECO:0000313" key="1">
    <source>
        <dbReference type="EMBL" id="TXN35963.1"/>
    </source>
</evidence>
<name>A0A5C8V2I8_9FLAO</name>
<protein>
    <recommendedName>
        <fullName evidence="3">Arylsulfotransferase (ASST)</fullName>
    </recommendedName>
</protein>
<dbReference type="AlphaFoldDB" id="A0A5C8V2I8"/>
<organism evidence="1 2">
    <name type="scientific">Flagellimonas hymeniacidonis</name>
    <dbReference type="NCBI Taxonomy" id="2603628"/>
    <lineage>
        <taxon>Bacteria</taxon>
        <taxon>Pseudomonadati</taxon>
        <taxon>Bacteroidota</taxon>
        <taxon>Flavobacteriia</taxon>
        <taxon>Flavobacteriales</taxon>
        <taxon>Flavobacteriaceae</taxon>
        <taxon>Flagellimonas</taxon>
    </lineage>
</organism>
<comment type="caution">
    <text evidence="1">The sequence shown here is derived from an EMBL/GenBank/DDBJ whole genome shotgun (WGS) entry which is preliminary data.</text>
</comment>
<evidence type="ECO:0000313" key="2">
    <source>
        <dbReference type="Proteomes" id="UP000321456"/>
    </source>
</evidence>
<keyword evidence="2" id="KW-1185">Reference proteome</keyword>
<dbReference type="InterPro" id="IPR011047">
    <property type="entry name" value="Quinoprotein_ADH-like_sf"/>
</dbReference>
<dbReference type="Pfam" id="PF14269">
    <property type="entry name" value="Arylsulfotran_2"/>
    <property type="match status" value="1"/>
</dbReference>
<dbReference type="EMBL" id="VRUR01000002">
    <property type="protein sequence ID" value="TXN35963.1"/>
    <property type="molecule type" value="Genomic_DNA"/>
</dbReference>